<dbReference type="GO" id="GO:0006897">
    <property type="term" value="P:endocytosis"/>
    <property type="evidence" value="ECO:0007669"/>
    <property type="project" value="TreeGrafter"/>
</dbReference>
<dbReference type="SUPFAM" id="SSF57903">
    <property type="entry name" value="FYVE/PHD zinc finger"/>
    <property type="match status" value="1"/>
</dbReference>
<dbReference type="InterPro" id="IPR036940">
    <property type="entry name" value="PI3/4_kinase_cat_sf"/>
</dbReference>
<dbReference type="Pfam" id="PF00613">
    <property type="entry name" value="PI3Ka"/>
    <property type="match status" value="1"/>
</dbReference>
<dbReference type="GO" id="GO:0000407">
    <property type="term" value="C:phagophore assembly site"/>
    <property type="evidence" value="ECO:0007669"/>
    <property type="project" value="TreeGrafter"/>
</dbReference>
<organism evidence="9">
    <name type="scientific">viral metagenome</name>
    <dbReference type="NCBI Taxonomy" id="1070528"/>
    <lineage>
        <taxon>unclassified sequences</taxon>
        <taxon>metagenomes</taxon>
        <taxon>organismal metagenomes</taxon>
    </lineage>
</organism>
<feature type="domain" description="FYVE-type" evidence="6">
    <location>
        <begin position="32"/>
        <end position="110"/>
    </location>
</feature>
<evidence type="ECO:0000313" key="9">
    <source>
        <dbReference type="EMBL" id="QHT28756.1"/>
    </source>
</evidence>
<dbReference type="GO" id="GO:0000045">
    <property type="term" value="P:autophagosome assembly"/>
    <property type="evidence" value="ECO:0007669"/>
    <property type="project" value="TreeGrafter"/>
</dbReference>
<dbReference type="PROSITE" id="PS50290">
    <property type="entry name" value="PI3_4_KINASE_3"/>
    <property type="match status" value="1"/>
</dbReference>
<dbReference type="PROSITE" id="PS50178">
    <property type="entry name" value="ZF_FYVE"/>
    <property type="match status" value="1"/>
</dbReference>
<dbReference type="Gene3D" id="3.30.40.10">
    <property type="entry name" value="Zinc/RING finger domain, C3HC4 (zinc finger)"/>
    <property type="match status" value="1"/>
</dbReference>
<dbReference type="InterPro" id="IPR015433">
    <property type="entry name" value="PI3/4_kinase"/>
</dbReference>
<dbReference type="GO" id="GO:0008270">
    <property type="term" value="F:zinc ion binding"/>
    <property type="evidence" value="ECO:0007669"/>
    <property type="project" value="UniProtKB-KW"/>
</dbReference>
<keyword evidence="3" id="KW-0863">Zinc-finger</keyword>
<name>A0A6C0EHU8_9ZZZZ</name>
<dbReference type="PANTHER" id="PTHR10048">
    <property type="entry name" value="PHOSPHATIDYLINOSITOL KINASE"/>
    <property type="match status" value="1"/>
</dbReference>
<feature type="domain" description="PIK helical" evidence="8">
    <location>
        <begin position="139"/>
        <end position="332"/>
    </location>
</feature>
<keyword evidence="5" id="KW-0862">Zinc</keyword>
<dbReference type="GO" id="GO:0005777">
    <property type="term" value="C:peroxisome"/>
    <property type="evidence" value="ECO:0007669"/>
    <property type="project" value="TreeGrafter"/>
</dbReference>
<proteinExistence type="predicted"/>
<evidence type="ECO:0000256" key="2">
    <source>
        <dbReference type="ARBA" id="ARBA00022723"/>
    </source>
</evidence>
<evidence type="ECO:0000259" key="6">
    <source>
        <dbReference type="PROSITE" id="PS50178"/>
    </source>
</evidence>
<dbReference type="InterPro" id="IPR018936">
    <property type="entry name" value="PI3/4_kinase_CS"/>
</dbReference>
<dbReference type="Gene3D" id="1.10.1070.11">
    <property type="entry name" value="Phosphatidylinositol 3-/4-kinase, catalytic domain"/>
    <property type="match status" value="1"/>
</dbReference>
<evidence type="ECO:0000259" key="7">
    <source>
        <dbReference type="PROSITE" id="PS50290"/>
    </source>
</evidence>
<dbReference type="EMBL" id="MN738864">
    <property type="protein sequence ID" value="QHT28756.1"/>
    <property type="molecule type" value="Genomic_DNA"/>
</dbReference>
<dbReference type="Pfam" id="PF00454">
    <property type="entry name" value="PI3_PI4_kinase"/>
    <property type="match status" value="1"/>
</dbReference>
<keyword evidence="2" id="KW-0479">Metal-binding</keyword>
<accession>A0A6C0EHU8</accession>
<dbReference type="InterPro" id="IPR016024">
    <property type="entry name" value="ARM-type_fold"/>
</dbReference>
<dbReference type="Gene3D" id="3.30.1010.10">
    <property type="entry name" value="Phosphatidylinositol 3-kinase Catalytic Subunit, Chain A, domain 4"/>
    <property type="match status" value="1"/>
</dbReference>
<dbReference type="Pfam" id="PF01363">
    <property type="entry name" value="FYVE"/>
    <property type="match status" value="1"/>
</dbReference>
<dbReference type="InterPro" id="IPR042236">
    <property type="entry name" value="PI3K_accessory_sf"/>
</dbReference>
<dbReference type="GO" id="GO:0016303">
    <property type="term" value="F:1-phosphatidylinositol-3-kinase activity"/>
    <property type="evidence" value="ECO:0007669"/>
    <property type="project" value="TreeGrafter"/>
</dbReference>
<dbReference type="InterPro" id="IPR000403">
    <property type="entry name" value="PI3/4_kinase_cat_dom"/>
</dbReference>
<dbReference type="PROSITE" id="PS00916">
    <property type="entry name" value="PI3_4_KINASE_2"/>
    <property type="match status" value="1"/>
</dbReference>
<dbReference type="GO" id="GO:0048015">
    <property type="term" value="P:phosphatidylinositol-mediated signaling"/>
    <property type="evidence" value="ECO:0007669"/>
    <property type="project" value="TreeGrafter"/>
</dbReference>
<dbReference type="GO" id="GO:0034271">
    <property type="term" value="C:phosphatidylinositol 3-kinase complex, class III, type I"/>
    <property type="evidence" value="ECO:0007669"/>
    <property type="project" value="TreeGrafter"/>
</dbReference>
<dbReference type="AlphaFoldDB" id="A0A6C0EHU8"/>
<dbReference type="InterPro" id="IPR011011">
    <property type="entry name" value="Znf_FYVE_PHD"/>
</dbReference>
<evidence type="ECO:0000256" key="3">
    <source>
        <dbReference type="ARBA" id="ARBA00022771"/>
    </source>
</evidence>
<dbReference type="GO" id="GO:0034272">
    <property type="term" value="C:phosphatidylinositol 3-kinase complex, class III, type II"/>
    <property type="evidence" value="ECO:0007669"/>
    <property type="project" value="TreeGrafter"/>
</dbReference>
<dbReference type="Gene3D" id="1.25.40.70">
    <property type="entry name" value="Phosphatidylinositol 3-kinase, accessory domain (PIK)"/>
    <property type="match status" value="1"/>
</dbReference>
<dbReference type="InterPro" id="IPR011009">
    <property type="entry name" value="Kinase-like_dom_sf"/>
</dbReference>
<dbReference type="SUPFAM" id="SSF56112">
    <property type="entry name" value="Protein kinase-like (PK-like)"/>
    <property type="match status" value="1"/>
</dbReference>
<evidence type="ECO:0000256" key="1">
    <source>
        <dbReference type="ARBA" id="ARBA00022679"/>
    </source>
</evidence>
<protein>
    <recommendedName>
        <fullName evidence="10">FYVE-type domain-containing protein</fullName>
    </recommendedName>
</protein>
<evidence type="ECO:0000259" key="8">
    <source>
        <dbReference type="PROSITE" id="PS51545"/>
    </source>
</evidence>
<dbReference type="GO" id="GO:0005768">
    <property type="term" value="C:endosome"/>
    <property type="evidence" value="ECO:0007669"/>
    <property type="project" value="TreeGrafter"/>
</dbReference>
<sequence>MNKLELSMLIDKEVVSNTHYLENRKAYTWIKDKNIENCYKCNTKFTILNRKHHCRSCGKIFCGLCSNFWCKIPDYVNHLEEHNLWGRNIIDYLKTKTIQRVCQTCYTDIYNLLELVKVIKVFDLLPLTLKDYLTISLVCKSWNKIANYYFSYFRDIQYYLPTTVYNKKDVNIIYNNIDAFSGHSSWGVHLILLYDTLKISDTKLIDIIKKDRFKKCSQLLCKSLCKHTLNIEDIIICLNKNIYSYAIVNYLLESIASLDSDILLFYLHNLVYKLRFYSDHPDILKCFTDFLMNKSKESIEFSNIYFWLLTNNIHTIKYNNLYATIRKNLINSFNKDKYALFISTYDFTNNIIKIIDESNDIKPDVMNHFRNNNYFISNNLYLPINILKKITKIDVDNIAIINSKTKPLIIPFYSNNKELYQIMIKKEDIRKEYIIMSIIKLINYFLLKDLELDLNITTYNILPVSNKYGYIEFVNNSYTLYGIKEIHNFSIQNFIMEKNPDITVKQLRNNFTKSCASYCVISYLLGIGDRHLDNIMITHEGYIFNIDFGYILGIDPKLIAPEFRITSEMIDAMGGLNSKYYTDFKLYCSQAYNCLRKHTNIFYTLLLELSELEDNAITKDYIKKQVLDRFIPTENYKDAEIQFNYKIVRNSKTYTGEVIDYIHKKAKGLSNSNQTDEKIESIYDSAINVIQSTSTLTKNIKNGIKNIFS</sequence>
<keyword evidence="1" id="KW-0808">Transferase</keyword>
<dbReference type="SMART" id="SM00064">
    <property type="entry name" value="FYVE"/>
    <property type="match status" value="1"/>
</dbReference>
<keyword evidence="4" id="KW-0418">Kinase</keyword>
<evidence type="ECO:0000256" key="4">
    <source>
        <dbReference type="ARBA" id="ARBA00022777"/>
    </source>
</evidence>
<dbReference type="SUPFAM" id="SSF48371">
    <property type="entry name" value="ARM repeat"/>
    <property type="match status" value="1"/>
</dbReference>
<evidence type="ECO:0008006" key="10">
    <source>
        <dbReference type="Google" id="ProtNLM"/>
    </source>
</evidence>
<dbReference type="InterPro" id="IPR013083">
    <property type="entry name" value="Znf_RING/FYVE/PHD"/>
</dbReference>
<feature type="domain" description="PI3K/PI4K catalytic" evidence="7">
    <location>
        <begin position="394"/>
        <end position="655"/>
    </location>
</feature>
<dbReference type="InterPro" id="IPR001263">
    <property type="entry name" value="PI3K_accessory_dom"/>
</dbReference>
<dbReference type="InterPro" id="IPR000306">
    <property type="entry name" value="Znf_FYVE"/>
</dbReference>
<dbReference type="InterPro" id="IPR017455">
    <property type="entry name" value="Znf_FYVE-rel"/>
</dbReference>
<evidence type="ECO:0000256" key="5">
    <source>
        <dbReference type="ARBA" id="ARBA00022833"/>
    </source>
</evidence>
<dbReference type="SMART" id="SM00146">
    <property type="entry name" value="PI3Kc"/>
    <property type="match status" value="1"/>
</dbReference>
<reference evidence="9" key="1">
    <citation type="journal article" date="2020" name="Nature">
        <title>Giant virus diversity and host interactions through global metagenomics.</title>
        <authorList>
            <person name="Schulz F."/>
            <person name="Roux S."/>
            <person name="Paez-Espino D."/>
            <person name="Jungbluth S."/>
            <person name="Walsh D.A."/>
            <person name="Denef V.J."/>
            <person name="McMahon K.D."/>
            <person name="Konstantinidis K.T."/>
            <person name="Eloe-Fadrosh E.A."/>
            <person name="Kyrpides N.C."/>
            <person name="Woyke T."/>
        </authorList>
    </citation>
    <scope>NUCLEOTIDE SEQUENCE</scope>
    <source>
        <strain evidence="9">GVMAG-M-3300001351-8</strain>
    </source>
</reference>
<dbReference type="PROSITE" id="PS51545">
    <property type="entry name" value="PIK_HELICAL"/>
    <property type="match status" value="1"/>
</dbReference>
<dbReference type="PANTHER" id="PTHR10048:SF7">
    <property type="entry name" value="PHOSPHATIDYLINOSITOL 3-KINASE CATALYTIC SUBUNIT TYPE 3"/>
    <property type="match status" value="1"/>
</dbReference>